<evidence type="ECO:0000313" key="5">
    <source>
        <dbReference type="EMBL" id="KAK0573265.1"/>
    </source>
</evidence>
<dbReference type="PROSITE" id="PS01173">
    <property type="entry name" value="LIPASE_GDXG_HIS"/>
    <property type="match status" value="1"/>
</dbReference>
<reference evidence="5" key="2">
    <citation type="submission" date="2023-06" db="EMBL/GenBank/DDBJ databases">
        <authorList>
            <person name="Swenson N.G."/>
            <person name="Wegrzyn J.L."/>
            <person name="Mcevoy S.L."/>
        </authorList>
    </citation>
    <scope>NUCLEOTIDE SEQUENCE</scope>
    <source>
        <strain evidence="5">NS2018</strain>
        <tissue evidence="5">Leaf</tissue>
    </source>
</reference>
<keyword evidence="3" id="KW-1133">Transmembrane helix</keyword>
<protein>
    <recommendedName>
        <fullName evidence="4">Alpha/beta hydrolase fold-3 domain-containing protein</fullName>
    </recommendedName>
</protein>
<dbReference type="InterPro" id="IPR002168">
    <property type="entry name" value="Lipase_GDXG_HIS_AS"/>
</dbReference>
<evidence type="ECO:0000256" key="2">
    <source>
        <dbReference type="ARBA" id="ARBA00022801"/>
    </source>
</evidence>
<accession>A0AA39VB36</accession>
<dbReference type="SUPFAM" id="SSF53474">
    <property type="entry name" value="alpha/beta-Hydrolases"/>
    <property type="match status" value="2"/>
</dbReference>
<evidence type="ECO:0000259" key="4">
    <source>
        <dbReference type="Pfam" id="PF07859"/>
    </source>
</evidence>
<dbReference type="PANTHER" id="PTHR23024:SF639">
    <property type="entry name" value="CARBOXYLESTERASE 11-RELATED"/>
    <property type="match status" value="1"/>
</dbReference>
<name>A0AA39VB36_ACESA</name>
<keyword evidence="6" id="KW-1185">Reference proteome</keyword>
<dbReference type="Proteomes" id="UP001168877">
    <property type="component" value="Unassembled WGS sequence"/>
</dbReference>
<comment type="similarity">
    <text evidence="1">Belongs to the 'GDXG' lipolytic enzyme family.</text>
</comment>
<reference evidence="5" key="1">
    <citation type="journal article" date="2022" name="Plant J.">
        <title>Strategies of tolerance reflected in two North American maple genomes.</title>
        <authorList>
            <person name="McEvoy S.L."/>
            <person name="Sezen U.U."/>
            <person name="Trouern-Trend A."/>
            <person name="McMahon S.M."/>
            <person name="Schaberg P.G."/>
            <person name="Yang J."/>
            <person name="Wegrzyn J.L."/>
            <person name="Swenson N.G."/>
        </authorList>
    </citation>
    <scope>NUCLEOTIDE SEQUENCE</scope>
    <source>
        <strain evidence="5">NS2018</strain>
    </source>
</reference>
<dbReference type="InterPro" id="IPR029058">
    <property type="entry name" value="AB_hydrolase_fold"/>
</dbReference>
<organism evidence="5 6">
    <name type="scientific">Acer saccharum</name>
    <name type="common">Sugar maple</name>
    <dbReference type="NCBI Taxonomy" id="4024"/>
    <lineage>
        <taxon>Eukaryota</taxon>
        <taxon>Viridiplantae</taxon>
        <taxon>Streptophyta</taxon>
        <taxon>Embryophyta</taxon>
        <taxon>Tracheophyta</taxon>
        <taxon>Spermatophyta</taxon>
        <taxon>Magnoliopsida</taxon>
        <taxon>eudicotyledons</taxon>
        <taxon>Gunneridae</taxon>
        <taxon>Pentapetalae</taxon>
        <taxon>rosids</taxon>
        <taxon>malvids</taxon>
        <taxon>Sapindales</taxon>
        <taxon>Sapindaceae</taxon>
        <taxon>Hippocastanoideae</taxon>
        <taxon>Acereae</taxon>
        <taxon>Acer</taxon>
    </lineage>
</organism>
<comment type="caution">
    <text evidence="5">The sequence shown here is derived from an EMBL/GenBank/DDBJ whole genome shotgun (WGS) entry which is preliminary data.</text>
</comment>
<evidence type="ECO:0000256" key="1">
    <source>
        <dbReference type="ARBA" id="ARBA00010515"/>
    </source>
</evidence>
<dbReference type="InterPro" id="IPR013094">
    <property type="entry name" value="AB_hydrolase_3"/>
</dbReference>
<dbReference type="InterPro" id="IPR050466">
    <property type="entry name" value="Carboxylest/Gibb_receptor"/>
</dbReference>
<keyword evidence="2" id="KW-0378">Hydrolase</keyword>
<dbReference type="AlphaFoldDB" id="A0AA39VB36"/>
<gene>
    <name evidence="5" type="ORF">LWI29_005277</name>
</gene>
<dbReference type="GO" id="GO:0016787">
    <property type="term" value="F:hydrolase activity"/>
    <property type="evidence" value="ECO:0007669"/>
    <property type="project" value="UniProtKB-KW"/>
</dbReference>
<feature type="transmembrane region" description="Helical" evidence="3">
    <location>
        <begin position="256"/>
        <end position="277"/>
    </location>
</feature>
<dbReference type="EMBL" id="JAUESC010000387">
    <property type="protein sequence ID" value="KAK0573265.1"/>
    <property type="molecule type" value="Genomic_DNA"/>
</dbReference>
<keyword evidence="3" id="KW-0472">Membrane</keyword>
<sequence length="294" mass="33093">MTRGRFHKRLPVVLQFHGGGFVSGSNDSASNDVFCRRIAKLCDVIVVAVGYRLAPESRYPASFDDGLKVLNWMKKQADLSQIGNGNFNGSDGNKQGHVFDDFGLSMVEPWLAAHGDLSYFSNLIDPVIRTGCVLLGVSCGANIADYLARKAVEAGKLLDPLKVVAQVLMYPFFIGSVPTKSEIKLANSYFYDKATCLLAWKLFLPEEEFDLDHPAANPLIPREPPLKYMPPTLTVVADHDWMRDRALHTLRNYGRLMWMHPFLITRMLFMNLLLLMFSCKHHKPWPVPMTSQFG</sequence>
<feature type="domain" description="Alpha/beta hydrolase fold-3" evidence="4">
    <location>
        <begin position="13"/>
        <end position="249"/>
    </location>
</feature>
<dbReference type="Gene3D" id="3.40.50.1820">
    <property type="entry name" value="alpha/beta hydrolase"/>
    <property type="match status" value="1"/>
</dbReference>
<evidence type="ECO:0000256" key="3">
    <source>
        <dbReference type="SAM" id="Phobius"/>
    </source>
</evidence>
<proteinExistence type="inferred from homology"/>
<evidence type="ECO:0000313" key="6">
    <source>
        <dbReference type="Proteomes" id="UP001168877"/>
    </source>
</evidence>
<keyword evidence="3" id="KW-0812">Transmembrane</keyword>
<dbReference type="Pfam" id="PF07859">
    <property type="entry name" value="Abhydrolase_3"/>
    <property type="match status" value="1"/>
</dbReference>
<dbReference type="PANTHER" id="PTHR23024">
    <property type="entry name" value="ARYLACETAMIDE DEACETYLASE"/>
    <property type="match status" value="1"/>
</dbReference>